<accession>A0ABX1R1J2</accession>
<dbReference type="PANTHER" id="PTHR22550">
    <property type="entry name" value="SPORE GERMINATION PROTEIN"/>
    <property type="match status" value="1"/>
</dbReference>
<name>A0ABX1R1J2_9ALTE</name>
<protein>
    <submittedName>
        <fullName evidence="7">VWA domain-containing protein</fullName>
    </submittedName>
</protein>
<keyword evidence="5" id="KW-1133">Transmembrane helix</keyword>
<dbReference type="PANTHER" id="PTHR22550:SF14">
    <property type="entry name" value="VWFA DOMAIN-CONTAINING PROTEIN"/>
    <property type="match status" value="1"/>
</dbReference>
<dbReference type="Gene3D" id="3.40.50.410">
    <property type="entry name" value="von Willebrand factor, type A domain"/>
    <property type="match status" value="1"/>
</dbReference>
<keyword evidence="2 3" id="KW-0802">TPR repeat</keyword>
<gene>
    <name evidence="7" type="ORF">HCJ96_05530</name>
</gene>
<feature type="domain" description="VWFA" evidence="6">
    <location>
        <begin position="97"/>
        <end position="203"/>
    </location>
</feature>
<proteinExistence type="predicted"/>
<evidence type="ECO:0000256" key="2">
    <source>
        <dbReference type="ARBA" id="ARBA00022803"/>
    </source>
</evidence>
<evidence type="ECO:0000256" key="4">
    <source>
        <dbReference type="SAM" id="MobiDB-lite"/>
    </source>
</evidence>
<dbReference type="Pfam" id="PF07719">
    <property type="entry name" value="TPR_2"/>
    <property type="match status" value="1"/>
</dbReference>
<dbReference type="RefSeq" id="WP_169210048.1">
    <property type="nucleotide sequence ID" value="NZ_JAATNW010000003.1"/>
</dbReference>
<feature type="compositionally biased region" description="Low complexity" evidence="4">
    <location>
        <begin position="533"/>
        <end position="559"/>
    </location>
</feature>
<feature type="repeat" description="TPR" evidence="3">
    <location>
        <begin position="419"/>
        <end position="452"/>
    </location>
</feature>
<dbReference type="InterPro" id="IPR013105">
    <property type="entry name" value="TPR_2"/>
</dbReference>
<evidence type="ECO:0000313" key="7">
    <source>
        <dbReference type="EMBL" id="NMH59476.1"/>
    </source>
</evidence>
<evidence type="ECO:0000256" key="5">
    <source>
        <dbReference type="SAM" id="Phobius"/>
    </source>
</evidence>
<dbReference type="Gene3D" id="1.25.40.10">
    <property type="entry name" value="Tetratricopeptide repeat domain"/>
    <property type="match status" value="1"/>
</dbReference>
<feature type="transmembrane region" description="Helical" evidence="5">
    <location>
        <begin position="12"/>
        <end position="28"/>
    </location>
</feature>
<dbReference type="PROSITE" id="PS50293">
    <property type="entry name" value="TPR_REGION"/>
    <property type="match status" value="1"/>
</dbReference>
<keyword evidence="8" id="KW-1185">Reference proteome</keyword>
<dbReference type="InterPro" id="IPR050768">
    <property type="entry name" value="UPF0353/GerABKA_families"/>
</dbReference>
<evidence type="ECO:0000256" key="1">
    <source>
        <dbReference type="ARBA" id="ARBA00022737"/>
    </source>
</evidence>
<dbReference type="InterPro" id="IPR036465">
    <property type="entry name" value="vWFA_dom_sf"/>
</dbReference>
<keyword evidence="1" id="KW-0677">Repeat</keyword>
<dbReference type="SMART" id="SM00028">
    <property type="entry name" value="TPR"/>
    <property type="match status" value="1"/>
</dbReference>
<dbReference type="SUPFAM" id="SSF53300">
    <property type="entry name" value="vWA-like"/>
    <property type="match status" value="1"/>
</dbReference>
<reference evidence="7 8" key="1">
    <citation type="submission" date="2020-03" db="EMBL/GenBank/DDBJ databases">
        <title>Alteromonas ponticola sp. nov., isolated from seawater.</title>
        <authorList>
            <person name="Yoon J.-H."/>
            <person name="Kim Y.-O."/>
        </authorList>
    </citation>
    <scope>NUCLEOTIDE SEQUENCE [LARGE SCALE GENOMIC DNA]</scope>
    <source>
        <strain evidence="7 8">MYP5</strain>
    </source>
</reference>
<feature type="compositionally biased region" description="Polar residues" evidence="4">
    <location>
        <begin position="512"/>
        <end position="524"/>
    </location>
</feature>
<feature type="transmembrane region" description="Helical" evidence="5">
    <location>
        <begin position="63"/>
        <end position="82"/>
    </location>
</feature>
<dbReference type="PROSITE" id="PS50005">
    <property type="entry name" value="TPR"/>
    <property type="match status" value="1"/>
</dbReference>
<sequence>MAFIEQFHFLRPLWFVALIPLILLYWLIKQRVNRHSGWQSIVASHLYRFMVTEQGKAVSRPPFWMLAVGWILAVTALAGPTWEKLPQPVFQVKAGHVIVMDMSLSMRATDLTPDRLTRAKYKAMDLVNATGEGEMGLVAYAGDAFTISPLTTDAANLTALIPSLSPEIMPVPGSDPFLGIKSAAELLANAGYQKGHIYWFTDEIEFSQTKELQNYLNEQPYEVNLLGVGTPSGAPIKQLNGELLKEADGSIVIAKLNDAPLRAIAQAGNGIYTPLTTTDGDIEALLAAIDRPQQKATEDNKNTAGDKWREFGPYLVLLLLPLACYGFRRGLVACFAFSLMISTPAPVSAQQEESGEGSQSPWYSAPFANRDQRGLAAFQNDAYSQAASEFESAAWKGAAHYKAGEYEEALQAFSQDNSAEGLYNQGNSLAQLGELDKAIEKYAQALTQQPDHKDAANNKALLEAMKKQQEQEQQQQKENPQQQQEDQQNKQDQQQSKDQQENSQQTDENDSSKPSQRQQDTSPPSQSDEQHQNESQQSESKQQQVNQQQQSAEPQQSEQSDGETERSEKSEQAIPTAQSDALSDEEKQRLENIKRRIPDDPAYLLKRKMQLEAQRRQRDRLPANRRDW</sequence>
<feature type="compositionally biased region" description="Basic and acidic residues" evidence="4">
    <location>
        <begin position="584"/>
        <end position="599"/>
    </location>
</feature>
<dbReference type="Proteomes" id="UP000709336">
    <property type="component" value="Unassembled WGS sequence"/>
</dbReference>
<keyword evidence="5" id="KW-0812">Transmembrane</keyword>
<comment type="caution">
    <text evidence="7">The sequence shown here is derived from an EMBL/GenBank/DDBJ whole genome shotgun (WGS) entry which is preliminary data.</text>
</comment>
<evidence type="ECO:0000256" key="3">
    <source>
        <dbReference type="PROSITE-ProRule" id="PRU00339"/>
    </source>
</evidence>
<dbReference type="Pfam" id="PF13519">
    <property type="entry name" value="VWA_2"/>
    <property type="match status" value="1"/>
</dbReference>
<dbReference type="InterPro" id="IPR011990">
    <property type="entry name" value="TPR-like_helical_dom_sf"/>
</dbReference>
<organism evidence="7 8">
    <name type="scientific">Alteromonas ponticola</name>
    <dbReference type="NCBI Taxonomy" id="2720613"/>
    <lineage>
        <taxon>Bacteria</taxon>
        <taxon>Pseudomonadati</taxon>
        <taxon>Pseudomonadota</taxon>
        <taxon>Gammaproteobacteria</taxon>
        <taxon>Alteromonadales</taxon>
        <taxon>Alteromonadaceae</taxon>
        <taxon>Alteromonas/Salinimonas group</taxon>
        <taxon>Alteromonas</taxon>
    </lineage>
</organism>
<dbReference type="InterPro" id="IPR019734">
    <property type="entry name" value="TPR_rpt"/>
</dbReference>
<feature type="compositionally biased region" description="Basic and acidic residues" evidence="4">
    <location>
        <begin position="609"/>
        <end position="628"/>
    </location>
</feature>
<keyword evidence="5" id="KW-0472">Membrane</keyword>
<dbReference type="EMBL" id="JAATNW010000003">
    <property type="protein sequence ID" value="NMH59476.1"/>
    <property type="molecule type" value="Genomic_DNA"/>
</dbReference>
<feature type="region of interest" description="Disordered" evidence="4">
    <location>
        <begin position="466"/>
        <end position="628"/>
    </location>
</feature>
<evidence type="ECO:0000313" key="8">
    <source>
        <dbReference type="Proteomes" id="UP000709336"/>
    </source>
</evidence>
<evidence type="ECO:0000259" key="6">
    <source>
        <dbReference type="Pfam" id="PF13519"/>
    </source>
</evidence>
<feature type="compositionally biased region" description="Low complexity" evidence="4">
    <location>
        <begin position="471"/>
        <end position="505"/>
    </location>
</feature>
<dbReference type="InterPro" id="IPR002035">
    <property type="entry name" value="VWF_A"/>
</dbReference>
<dbReference type="SUPFAM" id="SSF48452">
    <property type="entry name" value="TPR-like"/>
    <property type="match status" value="1"/>
</dbReference>